<gene>
    <name evidence="1" type="ORF">HUJ06_031429</name>
</gene>
<dbReference type="EMBL" id="DUZY01000002">
    <property type="protein sequence ID" value="DAD29961.1"/>
    <property type="molecule type" value="Genomic_DNA"/>
</dbReference>
<reference evidence="1 2" key="1">
    <citation type="journal article" date="2020" name="Mol. Biol. Evol.">
        <title>Distinct Expression and Methylation Patterns for Genes with Different Fates following a Single Whole-Genome Duplication in Flowering Plants.</title>
        <authorList>
            <person name="Shi T."/>
            <person name="Rahmani R.S."/>
            <person name="Gugger P.F."/>
            <person name="Wang M."/>
            <person name="Li H."/>
            <person name="Zhang Y."/>
            <person name="Li Z."/>
            <person name="Wang Q."/>
            <person name="Van de Peer Y."/>
            <person name="Marchal K."/>
            <person name="Chen J."/>
        </authorList>
    </citation>
    <scope>NUCLEOTIDE SEQUENCE [LARGE SCALE GENOMIC DNA]</scope>
    <source>
        <tissue evidence="1">Leaf</tissue>
    </source>
</reference>
<keyword evidence="2" id="KW-1185">Reference proteome</keyword>
<accession>A0A822YEN8</accession>
<organism evidence="1 2">
    <name type="scientific">Nelumbo nucifera</name>
    <name type="common">Sacred lotus</name>
    <dbReference type="NCBI Taxonomy" id="4432"/>
    <lineage>
        <taxon>Eukaryota</taxon>
        <taxon>Viridiplantae</taxon>
        <taxon>Streptophyta</taxon>
        <taxon>Embryophyta</taxon>
        <taxon>Tracheophyta</taxon>
        <taxon>Spermatophyta</taxon>
        <taxon>Magnoliopsida</taxon>
        <taxon>Proteales</taxon>
        <taxon>Nelumbonaceae</taxon>
        <taxon>Nelumbo</taxon>
    </lineage>
</organism>
<protein>
    <submittedName>
        <fullName evidence="1">Uncharacterized protein</fullName>
    </submittedName>
</protein>
<comment type="caution">
    <text evidence="1">The sequence shown here is derived from an EMBL/GenBank/DDBJ whole genome shotgun (WGS) entry which is preliminary data.</text>
</comment>
<dbReference type="Proteomes" id="UP000607653">
    <property type="component" value="Unassembled WGS sequence"/>
</dbReference>
<evidence type="ECO:0000313" key="1">
    <source>
        <dbReference type="EMBL" id="DAD29961.1"/>
    </source>
</evidence>
<sequence length="48" mass="5822">MLKKHSSSQVLSSRSRRLWWKLFLWSHRNLHKPSNVKLKLPSIDHIMN</sequence>
<proteinExistence type="predicted"/>
<evidence type="ECO:0000313" key="2">
    <source>
        <dbReference type="Proteomes" id="UP000607653"/>
    </source>
</evidence>
<dbReference type="AlphaFoldDB" id="A0A822YEN8"/>
<name>A0A822YEN8_NELNU</name>